<feature type="region of interest" description="Disordered" evidence="3">
    <location>
        <begin position="51"/>
        <end position="86"/>
    </location>
</feature>
<accession>A0A9R0K285</accession>
<dbReference type="RefSeq" id="XP_021855759.1">
    <property type="nucleotide sequence ID" value="XM_022000067.2"/>
</dbReference>
<dbReference type="OrthoDB" id="691484at2759"/>
<evidence type="ECO:0000313" key="5">
    <source>
        <dbReference type="RefSeq" id="XP_021855759.1"/>
    </source>
</evidence>
<evidence type="ECO:0000313" key="4">
    <source>
        <dbReference type="Proteomes" id="UP000813463"/>
    </source>
</evidence>
<feature type="compositionally biased region" description="Acidic residues" evidence="3">
    <location>
        <begin position="70"/>
        <end position="79"/>
    </location>
</feature>
<keyword evidence="4" id="KW-1185">Reference proteome</keyword>
<sequence>MSIALGNNRVEQISGGFLRRNNKMQPPYNLPPILDSGDRMVVRVVDKEERENGYLDPCSSSSSSSIGTNSDDEIDEENEAESKLKNTSFDSAVDALEKALPIRRGISNFYNGKSKSFASLSDAGCSSIKEITKPENAYSRKRKNLLAYNLLCDNNGRKSLLKGHGIGGGGIAKRPTNTNRSTLALAVAMNNRETTIDEDDEDGFIPESYGTNTKNTSPSSPLSPLPPAPWRSFSLADLQHCGVSASVVNSNMSSSPSFGKRTKHDQVS</sequence>
<evidence type="ECO:0000256" key="1">
    <source>
        <dbReference type="ARBA" id="ARBA00004123"/>
    </source>
</evidence>
<dbReference type="GO" id="GO:0005634">
    <property type="term" value="C:nucleus"/>
    <property type="evidence" value="ECO:0007669"/>
    <property type="project" value="UniProtKB-SubCell"/>
</dbReference>
<comment type="subcellular location">
    <subcellularLocation>
        <location evidence="1">Nucleus</location>
    </subcellularLocation>
</comment>
<dbReference type="AlphaFoldDB" id="A0A9R0K285"/>
<feature type="region of interest" description="Disordered" evidence="3">
    <location>
        <begin position="249"/>
        <end position="268"/>
    </location>
</feature>
<reference evidence="5" key="2">
    <citation type="submission" date="2025-08" db="UniProtKB">
        <authorList>
            <consortium name="RefSeq"/>
        </authorList>
    </citation>
    <scope>IDENTIFICATION</scope>
    <source>
        <tissue evidence="5">Leaf</tissue>
    </source>
</reference>
<evidence type="ECO:0000256" key="3">
    <source>
        <dbReference type="SAM" id="MobiDB-lite"/>
    </source>
</evidence>
<dbReference type="GO" id="GO:0006950">
    <property type="term" value="P:response to stress"/>
    <property type="evidence" value="ECO:0007669"/>
    <property type="project" value="UniProtKB-ARBA"/>
</dbReference>
<name>A0A9R0K285_SPIOL</name>
<dbReference type="GeneID" id="110795092"/>
<dbReference type="Proteomes" id="UP000813463">
    <property type="component" value="Chromosome 1"/>
</dbReference>
<organism evidence="4 5">
    <name type="scientific">Spinacia oleracea</name>
    <name type="common">Spinach</name>
    <dbReference type="NCBI Taxonomy" id="3562"/>
    <lineage>
        <taxon>Eukaryota</taxon>
        <taxon>Viridiplantae</taxon>
        <taxon>Streptophyta</taxon>
        <taxon>Embryophyta</taxon>
        <taxon>Tracheophyta</taxon>
        <taxon>Spermatophyta</taxon>
        <taxon>Magnoliopsida</taxon>
        <taxon>eudicotyledons</taxon>
        <taxon>Gunneridae</taxon>
        <taxon>Pentapetalae</taxon>
        <taxon>Caryophyllales</taxon>
        <taxon>Chenopodiaceae</taxon>
        <taxon>Chenopodioideae</taxon>
        <taxon>Anserineae</taxon>
        <taxon>Spinacia</taxon>
    </lineage>
</organism>
<keyword evidence="2" id="KW-0539">Nucleus</keyword>
<gene>
    <name evidence="5" type="primary">LOC110795092</name>
</gene>
<dbReference type="PANTHER" id="PTHR33172">
    <property type="entry name" value="OS08G0516900 PROTEIN"/>
    <property type="match status" value="1"/>
</dbReference>
<dbReference type="PANTHER" id="PTHR33172:SF37">
    <property type="entry name" value="PROTEIN OXIDATIVE STRESS 3 LIKE 1"/>
    <property type="match status" value="1"/>
</dbReference>
<protein>
    <submittedName>
        <fullName evidence="5">Protein OXIDATIVE STRESS 3 LIKE 1</fullName>
    </submittedName>
</protein>
<proteinExistence type="predicted"/>
<dbReference type="KEGG" id="soe:110795092"/>
<reference evidence="4" key="1">
    <citation type="journal article" date="2021" name="Nat. Commun.">
        <title>Genomic analyses provide insights into spinach domestication and the genetic basis of agronomic traits.</title>
        <authorList>
            <person name="Cai X."/>
            <person name="Sun X."/>
            <person name="Xu C."/>
            <person name="Sun H."/>
            <person name="Wang X."/>
            <person name="Ge C."/>
            <person name="Zhang Z."/>
            <person name="Wang Q."/>
            <person name="Fei Z."/>
            <person name="Jiao C."/>
            <person name="Wang Q."/>
        </authorList>
    </citation>
    <scope>NUCLEOTIDE SEQUENCE [LARGE SCALE GENOMIC DNA]</scope>
    <source>
        <strain evidence="4">cv. Varoflay</strain>
    </source>
</reference>
<evidence type="ECO:0000256" key="2">
    <source>
        <dbReference type="ARBA" id="ARBA00023242"/>
    </source>
</evidence>
<feature type="region of interest" description="Disordered" evidence="3">
    <location>
        <begin position="197"/>
        <end position="227"/>
    </location>
</feature>
<dbReference type="InterPro" id="IPR051992">
    <property type="entry name" value="OxStress_Response_Reg"/>
</dbReference>